<feature type="signal peptide" evidence="3">
    <location>
        <begin position="1"/>
        <end position="21"/>
    </location>
</feature>
<dbReference type="Proteomes" id="UP000626109">
    <property type="component" value="Unassembled WGS sequence"/>
</dbReference>
<evidence type="ECO:0000313" key="5">
    <source>
        <dbReference type="Proteomes" id="UP000626109"/>
    </source>
</evidence>
<comment type="caution">
    <text evidence="4">The sequence shown here is derived from an EMBL/GenBank/DDBJ whole genome shotgun (WGS) entry which is preliminary data.</text>
</comment>
<accession>A0A813L594</accession>
<reference evidence="4" key="1">
    <citation type="submission" date="2021-02" db="EMBL/GenBank/DDBJ databases">
        <authorList>
            <person name="Dougan E. K."/>
            <person name="Rhodes N."/>
            <person name="Thang M."/>
            <person name="Chan C."/>
        </authorList>
    </citation>
    <scope>NUCLEOTIDE SEQUENCE</scope>
</reference>
<evidence type="ECO:0000256" key="3">
    <source>
        <dbReference type="SAM" id="SignalP"/>
    </source>
</evidence>
<name>A0A813L594_POLGL</name>
<keyword evidence="3" id="KW-0732">Signal</keyword>
<evidence type="ECO:0000256" key="1">
    <source>
        <dbReference type="SAM" id="MobiDB-lite"/>
    </source>
</evidence>
<sequence>MSSNRSMLAFLVILAIPAAGAAPESCQAGEELTQAPGRPSALVQMKAPRKSAPAVEEEPLGDSPTPQEPMSLEAATAAERSSEPTPGPVVLQKISAAFQHAASWNPHAAWGGDLSESNMMVLPAALAMSLILSCALATCFVMNYRPKRGKLDSQFEPCRLGLPADYGKPLRTNCW</sequence>
<evidence type="ECO:0000256" key="2">
    <source>
        <dbReference type="SAM" id="Phobius"/>
    </source>
</evidence>
<keyword evidence="2" id="KW-0812">Transmembrane</keyword>
<protein>
    <submittedName>
        <fullName evidence="4">Uncharacterized protein</fullName>
    </submittedName>
</protein>
<evidence type="ECO:0000313" key="4">
    <source>
        <dbReference type="EMBL" id="CAE8715594.1"/>
    </source>
</evidence>
<dbReference type="AlphaFoldDB" id="A0A813L594"/>
<feature type="chain" id="PRO_5033034122" evidence="3">
    <location>
        <begin position="22"/>
        <end position="175"/>
    </location>
</feature>
<dbReference type="EMBL" id="CAJNNW010032823">
    <property type="protein sequence ID" value="CAE8715594.1"/>
    <property type="molecule type" value="Genomic_DNA"/>
</dbReference>
<keyword evidence="2" id="KW-1133">Transmembrane helix</keyword>
<feature type="transmembrane region" description="Helical" evidence="2">
    <location>
        <begin position="120"/>
        <end position="144"/>
    </location>
</feature>
<proteinExistence type="predicted"/>
<organism evidence="4 5">
    <name type="scientific">Polarella glacialis</name>
    <name type="common">Dinoflagellate</name>
    <dbReference type="NCBI Taxonomy" id="89957"/>
    <lineage>
        <taxon>Eukaryota</taxon>
        <taxon>Sar</taxon>
        <taxon>Alveolata</taxon>
        <taxon>Dinophyceae</taxon>
        <taxon>Suessiales</taxon>
        <taxon>Suessiaceae</taxon>
        <taxon>Polarella</taxon>
    </lineage>
</organism>
<feature type="region of interest" description="Disordered" evidence="1">
    <location>
        <begin position="26"/>
        <end position="88"/>
    </location>
</feature>
<gene>
    <name evidence="4" type="ORF">PGLA2088_LOCUS38639</name>
</gene>
<keyword evidence="2" id="KW-0472">Membrane</keyword>